<dbReference type="HOGENOM" id="CLU_080639_0_0_2"/>
<dbReference type="OrthoDB" id="197051at2157"/>
<dbReference type="Proteomes" id="UP000002698">
    <property type="component" value="Chromosome"/>
</dbReference>
<gene>
    <name evidence="2" type="ordered locus">NP_2532A</name>
</gene>
<dbReference type="AlphaFoldDB" id="A0A1U7EWA1"/>
<keyword evidence="3" id="KW-1185">Reference proteome</keyword>
<dbReference type="RefSeq" id="WP_011322982.1">
    <property type="nucleotide sequence ID" value="NC_007426.1"/>
</dbReference>
<dbReference type="GeneID" id="3701477"/>
<dbReference type="EMBL" id="CR936257">
    <property type="protein sequence ID" value="CAI49357.1"/>
    <property type="molecule type" value="Genomic_DNA"/>
</dbReference>
<proteinExistence type="predicted"/>
<accession>A0A1U7EWA1</accession>
<organism evidence="2 3">
    <name type="scientific">Natronomonas pharaonis (strain ATCC 35678 / DSM 2160 / CIP 103997 / JCM 8858 / NBRC 14720 / NCIMB 2260 / Gabara)</name>
    <name type="common">Halobacterium pharaonis</name>
    <dbReference type="NCBI Taxonomy" id="348780"/>
    <lineage>
        <taxon>Archaea</taxon>
        <taxon>Methanobacteriati</taxon>
        <taxon>Methanobacteriota</taxon>
        <taxon>Stenosarchaea group</taxon>
        <taxon>Halobacteria</taxon>
        <taxon>Halobacteriales</taxon>
        <taxon>Natronomonadaceae</taxon>
        <taxon>Natronomonas</taxon>
    </lineage>
</organism>
<dbReference type="KEGG" id="nph:NP_2532A"/>
<keyword evidence="1" id="KW-0472">Membrane</keyword>
<dbReference type="EnsemblBacteria" id="CAI49357">
    <property type="protein sequence ID" value="CAI49357"/>
    <property type="gene ID" value="NP_2532A"/>
</dbReference>
<dbReference type="eggNOG" id="arCOG10817">
    <property type="taxonomic scope" value="Archaea"/>
</dbReference>
<protein>
    <submittedName>
        <fullName evidence="2">Uncharacterized protein</fullName>
    </submittedName>
</protein>
<evidence type="ECO:0000313" key="3">
    <source>
        <dbReference type="Proteomes" id="UP000002698"/>
    </source>
</evidence>
<keyword evidence="1" id="KW-0812">Transmembrane</keyword>
<feature type="transmembrane region" description="Helical" evidence="1">
    <location>
        <begin position="218"/>
        <end position="235"/>
    </location>
</feature>
<evidence type="ECO:0000313" key="2">
    <source>
        <dbReference type="EMBL" id="CAI49357.1"/>
    </source>
</evidence>
<name>A0A1U7EWA1_NATPD</name>
<sequence>MSSGTERDPSRPPAVRRREDLDGCGCLRCRGLDYAVVSRSFGAAFIWGGRLLRRRPSVLLVFVLVGVAQQLSLLVPMEPGIAAAFVGIAGVFFGRGYAGLVGAGDLRGSDARFPPVVAAATRLPAALGAFGVAALGAAAVAVGLVIAGSRAGPALATTLGVGGGRVFDALVLAAAVGVVVYVLVKCCFVPEACFIGGYGPLESIRVSWALTTMHRRKAVALTAGLVALFAVSVALEAGVDAGRPVVISVTFAGTTVPVRSIGLSTATVPRLAADAGLSAVYYLVFAHQYVQGLVDEAAAV</sequence>
<reference evidence="2 3" key="1">
    <citation type="journal article" date="2005" name="Genome Res.">
        <title>Living with two extremes: conclusions from the genome sequence of Natronomonas pharaonis.</title>
        <authorList>
            <person name="Falb M."/>
            <person name="Pfeiffer F."/>
            <person name="Palm P."/>
            <person name="Rodewald K."/>
            <person name="Hickmann V."/>
            <person name="Tittor J."/>
            <person name="Oesterhelt D."/>
        </authorList>
    </citation>
    <scope>NUCLEOTIDE SEQUENCE [LARGE SCALE GENOMIC DNA]</scope>
    <source>
        <strain evidence="3">ATCC 35678 / DSM 2160 / CIP 103997 / JCM 8858 / NBRC 14720 / NCIMB 2260 / Gabara</strain>
    </source>
</reference>
<feature type="transmembrane region" description="Helical" evidence="1">
    <location>
        <begin position="57"/>
        <end position="75"/>
    </location>
</feature>
<feature type="transmembrane region" description="Helical" evidence="1">
    <location>
        <begin position="169"/>
        <end position="197"/>
    </location>
</feature>
<keyword evidence="1" id="KW-1133">Transmembrane helix</keyword>
<feature type="transmembrane region" description="Helical" evidence="1">
    <location>
        <begin position="81"/>
        <end position="104"/>
    </location>
</feature>
<evidence type="ECO:0000256" key="1">
    <source>
        <dbReference type="SAM" id="Phobius"/>
    </source>
</evidence>
<feature type="transmembrane region" description="Helical" evidence="1">
    <location>
        <begin position="125"/>
        <end position="149"/>
    </location>
</feature>